<protein>
    <submittedName>
        <fullName evidence="5">NAD(P)-binding protein</fullName>
    </submittedName>
</protein>
<keyword evidence="2" id="KW-0521">NADP</keyword>
<dbReference type="GO" id="GO:0016491">
    <property type="term" value="F:oxidoreductase activity"/>
    <property type="evidence" value="ECO:0007669"/>
    <property type="project" value="UniProtKB-KW"/>
</dbReference>
<dbReference type="PROSITE" id="PS00061">
    <property type="entry name" value="ADH_SHORT"/>
    <property type="match status" value="1"/>
</dbReference>
<dbReference type="InterPro" id="IPR002347">
    <property type="entry name" value="SDR_fam"/>
</dbReference>
<evidence type="ECO:0000313" key="5">
    <source>
        <dbReference type="EMBL" id="KAF2796772.1"/>
    </source>
</evidence>
<keyword evidence="6" id="KW-1185">Reference proteome</keyword>
<dbReference type="PRINTS" id="PR00081">
    <property type="entry name" value="GDHRDH"/>
</dbReference>
<proteinExistence type="inferred from homology"/>
<reference evidence="5" key="1">
    <citation type="journal article" date="2020" name="Stud. Mycol.">
        <title>101 Dothideomycetes genomes: a test case for predicting lifestyles and emergence of pathogens.</title>
        <authorList>
            <person name="Haridas S."/>
            <person name="Albert R."/>
            <person name="Binder M."/>
            <person name="Bloem J."/>
            <person name="Labutti K."/>
            <person name="Salamov A."/>
            <person name="Andreopoulos B."/>
            <person name="Baker S."/>
            <person name="Barry K."/>
            <person name="Bills G."/>
            <person name="Bluhm B."/>
            <person name="Cannon C."/>
            <person name="Castanera R."/>
            <person name="Culley D."/>
            <person name="Daum C."/>
            <person name="Ezra D."/>
            <person name="Gonzalez J."/>
            <person name="Henrissat B."/>
            <person name="Kuo A."/>
            <person name="Liang C."/>
            <person name="Lipzen A."/>
            <person name="Lutzoni F."/>
            <person name="Magnuson J."/>
            <person name="Mondo S."/>
            <person name="Nolan M."/>
            <person name="Ohm R."/>
            <person name="Pangilinan J."/>
            <person name="Park H.-J."/>
            <person name="Ramirez L."/>
            <person name="Alfaro M."/>
            <person name="Sun H."/>
            <person name="Tritt A."/>
            <person name="Yoshinaga Y."/>
            <person name="Zwiers L.-H."/>
            <person name="Turgeon B."/>
            <person name="Goodwin S."/>
            <person name="Spatafora J."/>
            <person name="Crous P."/>
            <person name="Grigoriev I."/>
        </authorList>
    </citation>
    <scope>NUCLEOTIDE SEQUENCE</scope>
    <source>
        <strain evidence="5">CBS 109.77</strain>
    </source>
</reference>
<dbReference type="OrthoDB" id="37659at2759"/>
<dbReference type="Pfam" id="PF00106">
    <property type="entry name" value="adh_short"/>
    <property type="match status" value="1"/>
</dbReference>
<evidence type="ECO:0000256" key="3">
    <source>
        <dbReference type="ARBA" id="ARBA00023002"/>
    </source>
</evidence>
<evidence type="ECO:0000256" key="1">
    <source>
        <dbReference type="ARBA" id="ARBA00006484"/>
    </source>
</evidence>
<dbReference type="PANTHER" id="PTHR43180:SF80">
    <property type="entry name" value="NAD(P)-BINDING PROTEIN"/>
    <property type="match status" value="1"/>
</dbReference>
<dbReference type="Gene3D" id="3.40.50.720">
    <property type="entry name" value="NAD(P)-binding Rossmann-like Domain"/>
    <property type="match status" value="1"/>
</dbReference>
<evidence type="ECO:0000313" key="6">
    <source>
        <dbReference type="Proteomes" id="UP000799757"/>
    </source>
</evidence>
<dbReference type="AlphaFoldDB" id="A0A6A6XK36"/>
<dbReference type="PANTHER" id="PTHR43180">
    <property type="entry name" value="3-OXOACYL-(ACYL-CARRIER-PROTEIN) REDUCTASE (AFU_ORTHOLOGUE AFUA_6G11210)"/>
    <property type="match status" value="1"/>
</dbReference>
<gene>
    <name evidence="5" type="ORF">K505DRAFT_270690</name>
</gene>
<sequence length="320" mass="34269">MTSLQILDADIPPLHGKVAVVTGGSSGIGLGAVYVLLERHAHVVVLDLSPPPQAILSSALVTYFETDISSWPSLVRSFAKINKEHGGIDIAIGNAGLAENNTYLAGCLTPAPGSEEGWNALESEHDSVAKMYKVVDVNFKGTSNFVLLASRVMKSRGGGSIVLTASATAYMPEHSIPLYCASKSGVIGLVRSLRATLIHHNISISAVAPSATTSAMLPDELEGPIRAASLPVSTARHVGLALVYSAVARQSTRVENYAGDSPLEKGKEEKWNGRVILTLGDTWTEVEEQLVQLRPKWWGDENEKLTVGQQKMTDFRFVNL</sequence>
<dbReference type="InterPro" id="IPR020904">
    <property type="entry name" value="Sc_DH/Rdtase_CS"/>
</dbReference>
<dbReference type="EMBL" id="MU001822">
    <property type="protein sequence ID" value="KAF2796772.1"/>
    <property type="molecule type" value="Genomic_DNA"/>
</dbReference>
<feature type="non-terminal residue" evidence="5">
    <location>
        <position position="1"/>
    </location>
</feature>
<keyword evidence="3" id="KW-0560">Oxidoreductase</keyword>
<dbReference type="SUPFAM" id="SSF51735">
    <property type="entry name" value="NAD(P)-binding Rossmann-fold domains"/>
    <property type="match status" value="1"/>
</dbReference>
<dbReference type="Proteomes" id="UP000799757">
    <property type="component" value="Unassembled WGS sequence"/>
</dbReference>
<dbReference type="InterPro" id="IPR036291">
    <property type="entry name" value="NAD(P)-bd_dom_sf"/>
</dbReference>
<evidence type="ECO:0000256" key="4">
    <source>
        <dbReference type="RuleBase" id="RU000363"/>
    </source>
</evidence>
<dbReference type="PRINTS" id="PR00080">
    <property type="entry name" value="SDRFAMILY"/>
</dbReference>
<name>A0A6A6XK36_9PLEO</name>
<accession>A0A6A6XK36</accession>
<organism evidence="5 6">
    <name type="scientific">Melanomma pulvis-pyrius CBS 109.77</name>
    <dbReference type="NCBI Taxonomy" id="1314802"/>
    <lineage>
        <taxon>Eukaryota</taxon>
        <taxon>Fungi</taxon>
        <taxon>Dikarya</taxon>
        <taxon>Ascomycota</taxon>
        <taxon>Pezizomycotina</taxon>
        <taxon>Dothideomycetes</taxon>
        <taxon>Pleosporomycetidae</taxon>
        <taxon>Pleosporales</taxon>
        <taxon>Melanommataceae</taxon>
        <taxon>Melanomma</taxon>
    </lineage>
</organism>
<evidence type="ECO:0000256" key="2">
    <source>
        <dbReference type="ARBA" id="ARBA00022857"/>
    </source>
</evidence>
<comment type="similarity">
    <text evidence="1 4">Belongs to the short-chain dehydrogenases/reductases (SDR) family.</text>
</comment>